<keyword evidence="2" id="KW-0472">Membrane</keyword>
<accession>A0ABM0MMA7</accession>
<dbReference type="GeneID" id="102810107"/>
<keyword evidence="4" id="KW-1185">Reference proteome</keyword>
<gene>
    <name evidence="5" type="primary">LOC102810107</name>
</gene>
<feature type="compositionally biased region" description="Polar residues" evidence="1">
    <location>
        <begin position="198"/>
        <end position="219"/>
    </location>
</feature>
<keyword evidence="2" id="KW-0812">Transmembrane</keyword>
<organism evidence="4 5">
    <name type="scientific">Saccoglossus kowalevskii</name>
    <name type="common">Acorn worm</name>
    <dbReference type="NCBI Taxonomy" id="10224"/>
    <lineage>
        <taxon>Eukaryota</taxon>
        <taxon>Metazoa</taxon>
        <taxon>Hemichordata</taxon>
        <taxon>Enteropneusta</taxon>
        <taxon>Harrimaniidae</taxon>
        <taxon>Saccoglossus</taxon>
    </lineage>
</organism>
<dbReference type="Proteomes" id="UP000694865">
    <property type="component" value="Unplaced"/>
</dbReference>
<keyword evidence="2" id="KW-1133">Transmembrane helix</keyword>
<evidence type="ECO:0000256" key="3">
    <source>
        <dbReference type="SAM" id="SignalP"/>
    </source>
</evidence>
<proteinExistence type="predicted"/>
<dbReference type="RefSeq" id="XP_006821148.1">
    <property type="nucleotide sequence ID" value="XM_006821085.1"/>
</dbReference>
<reference evidence="5" key="1">
    <citation type="submission" date="2025-08" db="UniProtKB">
        <authorList>
            <consortium name="RefSeq"/>
        </authorList>
    </citation>
    <scope>IDENTIFICATION</scope>
    <source>
        <tissue evidence="5">Testes</tissue>
    </source>
</reference>
<dbReference type="PROSITE" id="PS51257">
    <property type="entry name" value="PROKAR_LIPOPROTEIN"/>
    <property type="match status" value="1"/>
</dbReference>
<feature type="transmembrane region" description="Helical" evidence="2">
    <location>
        <begin position="98"/>
        <end position="124"/>
    </location>
</feature>
<evidence type="ECO:0000313" key="4">
    <source>
        <dbReference type="Proteomes" id="UP000694865"/>
    </source>
</evidence>
<feature type="chain" id="PRO_5045670871" evidence="3">
    <location>
        <begin position="20"/>
        <end position="238"/>
    </location>
</feature>
<keyword evidence="3" id="KW-0732">Signal</keyword>
<evidence type="ECO:0000256" key="1">
    <source>
        <dbReference type="SAM" id="MobiDB-lite"/>
    </source>
</evidence>
<protein>
    <submittedName>
        <fullName evidence="5">Uncharacterized protein LOC102810107</fullName>
    </submittedName>
</protein>
<evidence type="ECO:0000256" key="2">
    <source>
        <dbReference type="SAM" id="Phobius"/>
    </source>
</evidence>
<evidence type="ECO:0000313" key="5">
    <source>
        <dbReference type="RefSeq" id="XP_006821148.1"/>
    </source>
</evidence>
<name>A0ABM0MMA7_SACKO</name>
<feature type="region of interest" description="Disordered" evidence="1">
    <location>
        <begin position="188"/>
        <end position="238"/>
    </location>
</feature>
<sequence>MKIQILCSILLVAVACVYGSVFEDDFGPVCGPDFYPNGLGRCESCDTCGILNHPPAGCSQCGKPSTTPEIKVTEYSTTSSNAVHTQNNSPEGAGTSPWIIGVVSVAIAVVLIAAAVVGVLCILLRRKKSNARDCENNANTGGHLNLDENAPQQTCVIYNQEKNISNEVLVDTGGYHDDVANHHGLQNVTEGAEDRSIRNGTSTPVTESPTGNVGPSQRVMSPVMPEPFGLEQEHGSDN</sequence>
<feature type="signal peptide" evidence="3">
    <location>
        <begin position="1"/>
        <end position="19"/>
    </location>
</feature>